<name>A0A9W7D6Z8_9STRA</name>
<dbReference type="OrthoDB" id="146123at2759"/>
<dbReference type="AlphaFoldDB" id="A0A9W7D6Z8"/>
<comment type="caution">
    <text evidence="1">The sequence shown here is derived from an EMBL/GenBank/DDBJ whole genome shotgun (WGS) entry which is preliminary data.</text>
</comment>
<accession>A0A9W7D6Z8</accession>
<dbReference type="EMBL" id="BSXT01003645">
    <property type="protein sequence ID" value="GMF55026.1"/>
    <property type="molecule type" value="Genomic_DNA"/>
</dbReference>
<evidence type="ECO:0000313" key="2">
    <source>
        <dbReference type="Proteomes" id="UP001165121"/>
    </source>
</evidence>
<reference evidence="1" key="1">
    <citation type="submission" date="2023-04" db="EMBL/GenBank/DDBJ databases">
        <title>Phytophthora fragariaefolia NBRC 109709.</title>
        <authorList>
            <person name="Ichikawa N."/>
            <person name="Sato H."/>
            <person name="Tonouchi N."/>
        </authorList>
    </citation>
    <scope>NUCLEOTIDE SEQUENCE</scope>
    <source>
        <strain evidence="1">NBRC 109709</strain>
    </source>
</reference>
<keyword evidence="2" id="KW-1185">Reference proteome</keyword>
<proteinExistence type="predicted"/>
<protein>
    <submittedName>
        <fullName evidence="1">Unnamed protein product</fullName>
    </submittedName>
</protein>
<gene>
    <name evidence="1" type="ORF">Pfra01_002306600</name>
</gene>
<evidence type="ECO:0000313" key="1">
    <source>
        <dbReference type="EMBL" id="GMF55026.1"/>
    </source>
</evidence>
<dbReference type="Proteomes" id="UP001165121">
    <property type="component" value="Unassembled WGS sequence"/>
</dbReference>
<sequence>MLDNFTISDDLWVVDTEAGHAGSPDRRWFNQLSTGSTHTFEYRNKESSTSTKEVTVGLSVLNPRGKMTGGTGPEPLHTLHLGSLGKINIKGLYGTAGYRYALTNVYNATAYKW</sequence>
<organism evidence="1 2">
    <name type="scientific">Phytophthora fragariaefolia</name>
    <dbReference type="NCBI Taxonomy" id="1490495"/>
    <lineage>
        <taxon>Eukaryota</taxon>
        <taxon>Sar</taxon>
        <taxon>Stramenopiles</taxon>
        <taxon>Oomycota</taxon>
        <taxon>Peronosporomycetes</taxon>
        <taxon>Peronosporales</taxon>
        <taxon>Peronosporaceae</taxon>
        <taxon>Phytophthora</taxon>
    </lineage>
</organism>